<feature type="region of interest" description="Disordered" evidence="1">
    <location>
        <begin position="1"/>
        <end position="22"/>
    </location>
</feature>
<dbReference type="Proteomes" id="UP000294847">
    <property type="component" value="Chromosome 4"/>
</dbReference>
<accession>A0A4P7NFZ0</accession>
<proteinExistence type="predicted"/>
<gene>
    <name evidence="2" type="ORF">PoMZ_07725</name>
</gene>
<dbReference type="AlphaFoldDB" id="A0A4P7NFZ0"/>
<evidence type="ECO:0000313" key="3">
    <source>
        <dbReference type="Proteomes" id="UP000294847"/>
    </source>
</evidence>
<organism evidence="2 3">
    <name type="scientific">Pyricularia oryzae</name>
    <name type="common">Rice blast fungus</name>
    <name type="synonym">Magnaporthe oryzae</name>
    <dbReference type="NCBI Taxonomy" id="318829"/>
    <lineage>
        <taxon>Eukaryota</taxon>
        <taxon>Fungi</taxon>
        <taxon>Dikarya</taxon>
        <taxon>Ascomycota</taxon>
        <taxon>Pezizomycotina</taxon>
        <taxon>Sordariomycetes</taxon>
        <taxon>Sordariomycetidae</taxon>
        <taxon>Magnaporthales</taxon>
        <taxon>Pyriculariaceae</taxon>
        <taxon>Pyricularia</taxon>
    </lineage>
</organism>
<sequence length="72" mass="8624">MNLPSDYDENGFPKDPEGKRSWQDHEDYVRLTREVEVESRQDYCLLTALRNQEKLDFTAKFWINSPPMLEVM</sequence>
<feature type="compositionally biased region" description="Basic and acidic residues" evidence="1">
    <location>
        <begin position="11"/>
        <end position="22"/>
    </location>
</feature>
<protein>
    <submittedName>
        <fullName evidence="2">Uncharacterized protein</fullName>
    </submittedName>
</protein>
<dbReference type="EMBL" id="CP034207">
    <property type="protein sequence ID" value="QBZ60783.1"/>
    <property type="molecule type" value="Genomic_DNA"/>
</dbReference>
<name>A0A4P7NFZ0_PYROR</name>
<evidence type="ECO:0000256" key="1">
    <source>
        <dbReference type="SAM" id="MobiDB-lite"/>
    </source>
</evidence>
<reference evidence="2 3" key="1">
    <citation type="journal article" date="2019" name="Mol. Biol. Evol.">
        <title>Blast fungal genomes show frequent chromosomal changes, gene gains and losses, and effector gene turnover.</title>
        <authorList>
            <person name="Gomez Luciano L.B."/>
            <person name="Jason Tsai I."/>
            <person name="Chuma I."/>
            <person name="Tosa Y."/>
            <person name="Chen Y.H."/>
            <person name="Li J.Y."/>
            <person name="Li M.Y."/>
            <person name="Jade Lu M.Y."/>
            <person name="Nakayashiki H."/>
            <person name="Li W.H."/>
        </authorList>
    </citation>
    <scope>NUCLEOTIDE SEQUENCE [LARGE SCALE GENOMIC DNA]</scope>
    <source>
        <strain evidence="2">MZ5-1-6</strain>
    </source>
</reference>
<evidence type="ECO:0000313" key="2">
    <source>
        <dbReference type="EMBL" id="QBZ60783.1"/>
    </source>
</evidence>